<evidence type="ECO:0000259" key="3">
    <source>
        <dbReference type="PROSITE" id="PS50158"/>
    </source>
</evidence>
<dbReference type="PROSITE" id="PS50158">
    <property type="entry name" value="ZF_CCHC"/>
    <property type="match status" value="1"/>
</dbReference>
<accession>I1CSG5</accession>
<dbReference type="AlphaFoldDB" id="I1CSG5"/>
<evidence type="ECO:0000313" key="5">
    <source>
        <dbReference type="Proteomes" id="UP000009138"/>
    </source>
</evidence>
<dbReference type="Proteomes" id="UP000009138">
    <property type="component" value="Unassembled WGS sequence"/>
</dbReference>
<evidence type="ECO:0000256" key="1">
    <source>
        <dbReference type="PROSITE-ProRule" id="PRU00047"/>
    </source>
</evidence>
<dbReference type="GO" id="GO:0008270">
    <property type="term" value="F:zinc ion binding"/>
    <property type="evidence" value="ECO:0007669"/>
    <property type="project" value="UniProtKB-KW"/>
</dbReference>
<dbReference type="InterPro" id="IPR036875">
    <property type="entry name" value="Znf_CCHC_sf"/>
</dbReference>
<organism evidence="4 5">
    <name type="scientific">Rhizopus delemar (strain RA 99-880 / ATCC MYA-4621 / FGSC 9543 / NRRL 43880)</name>
    <name type="common">Mucormycosis agent</name>
    <name type="synonym">Rhizopus arrhizus var. delemar</name>
    <dbReference type="NCBI Taxonomy" id="246409"/>
    <lineage>
        <taxon>Eukaryota</taxon>
        <taxon>Fungi</taxon>
        <taxon>Fungi incertae sedis</taxon>
        <taxon>Mucoromycota</taxon>
        <taxon>Mucoromycotina</taxon>
        <taxon>Mucoromycetes</taxon>
        <taxon>Mucorales</taxon>
        <taxon>Mucorineae</taxon>
        <taxon>Rhizopodaceae</taxon>
        <taxon>Rhizopus</taxon>
    </lineage>
</organism>
<keyword evidence="5" id="KW-1185">Reference proteome</keyword>
<feature type="domain" description="CCHC-type" evidence="3">
    <location>
        <begin position="274"/>
        <end position="289"/>
    </location>
</feature>
<dbReference type="eggNOG" id="ENOG502T34Z">
    <property type="taxonomic scope" value="Eukaryota"/>
</dbReference>
<dbReference type="RefSeq" id="XP_067526791.1">
    <property type="nucleotide sequence ID" value="XM_067670690.1"/>
</dbReference>
<evidence type="ECO:0000313" key="4">
    <source>
        <dbReference type="EMBL" id="EIE91395.1"/>
    </source>
</evidence>
<proteinExistence type="predicted"/>
<feature type="compositionally biased region" description="Low complexity" evidence="2">
    <location>
        <begin position="359"/>
        <end position="372"/>
    </location>
</feature>
<dbReference type="Gene3D" id="4.10.60.10">
    <property type="entry name" value="Zinc finger, CCHC-type"/>
    <property type="match status" value="1"/>
</dbReference>
<sequence length="445" mass="48987">MVLSDNNNFEQNGGLAESSFLTSKATSATSSSTKRSWAQVVTKNRKSLLLSSTTLSTNEPDTNNKKGSTIVKTSIWRPGHGPGSIFVDMTGRKESKVEFLGLVAKQYPSRVGVITQKVGSMKFAEINFDPDDIALNDFLTNGLKFADNSIIIPCRALDSQMEVIRLRLSNLPFLSESALLEGLQKSLKVYGEILDVGILLEPITHTYMCTGYAILNVSSQHIKFKQLTHLIPWDEKREQSFYAVWNQMPHYCRYCHEEGHVVVGCPKRRARTSCWNCGIDGHMAASCTRDKPSKRARKQPEANVAVQSSVEQAPTSLAITESAVTTDTPTTDVDVYPNVENQVHHDETCPHNPPVVIPTHISTSTSSIPVSPGKTGPKRSRVHATQKPYERPVTRSQSTPPKESIYAPSGSVQVGQTDNMDTECSVDPSSSVTPTDEEPNNHMIQ</sequence>
<dbReference type="InterPro" id="IPR001878">
    <property type="entry name" value="Znf_CCHC"/>
</dbReference>
<protein>
    <recommendedName>
        <fullName evidence="3">CCHC-type domain-containing protein</fullName>
    </recommendedName>
</protein>
<dbReference type="SMART" id="SM00343">
    <property type="entry name" value="ZnF_C2HC"/>
    <property type="match status" value="2"/>
</dbReference>
<dbReference type="OMA" id="IIRTHHW"/>
<keyword evidence="1" id="KW-0479">Metal-binding</keyword>
<name>I1CSG5_RHIO9</name>
<keyword evidence="1" id="KW-0862">Zinc</keyword>
<dbReference type="InParanoid" id="I1CSG5"/>
<feature type="region of interest" description="Disordered" evidence="2">
    <location>
        <begin position="359"/>
        <end position="445"/>
    </location>
</feature>
<dbReference type="EMBL" id="CH476749">
    <property type="protein sequence ID" value="EIE91395.1"/>
    <property type="molecule type" value="Genomic_DNA"/>
</dbReference>
<dbReference type="VEuPathDB" id="FungiDB:RO3G_16106"/>
<keyword evidence="1" id="KW-0863">Zinc-finger</keyword>
<feature type="compositionally biased region" description="Polar residues" evidence="2">
    <location>
        <begin position="410"/>
        <end position="419"/>
    </location>
</feature>
<reference evidence="4 5" key="1">
    <citation type="journal article" date="2009" name="PLoS Genet.">
        <title>Genomic analysis of the basal lineage fungus Rhizopus oryzae reveals a whole-genome duplication.</title>
        <authorList>
            <person name="Ma L.-J."/>
            <person name="Ibrahim A.S."/>
            <person name="Skory C."/>
            <person name="Grabherr M.G."/>
            <person name="Burger G."/>
            <person name="Butler M."/>
            <person name="Elias M."/>
            <person name="Idnurm A."/>
            <person name="Lang B.F."/>
            <person name="Sone T."/>
            <person name="Abe A."/>
            <person name="Calvo S.E."/>
            <person name="Corrochano L.M."/>
            <person name="Engels R."/>
            <person name="Fu J."/>
            <person name="Hansberg W."/>
            <person name="Kim J.-M."/>
            <person name="Kodira C.D."/>
            <person name="Koehrsen M.J."/>
            <person name="Liu B."/>
            <person name="Miranda-Saavedra D."/>
            <person name="O'Leary S."/>
            <person name="Ortiz-Castellanos L."/>
            <person name="Poulter R."/>
            <person name="Rodriguez-Romero J."/>
            <person name="Ruiz-Herrera J."/>
            <person name="Shen Y.-Q."/>
            <person name="Zeng Q."/>
            <person name="Galagan J."/>
            <person name="Birren B.W."/>
            <person name="Cuomo C.A."/>
            <person name="Wickes B.L."/>
        </authorList>
    </citation>
    <scope>NUCLEOTIDE SEQUENCE [LARGE SCALE GENOMIC DNA]</scope>
    <source>
        <strain evidence="5">RA 99-880 / ATCC MYA-4621 / FGSC 9543 / NRRL 43880</strain>
    </source>
</reference>
<gene>
    <name evidence="4" type="ORF">RO3G_16106</name>
</gene>
<dbReference type="GeneID" id="93623071"/>
<evidence type="ECO:0000256" key="2">
    <source>
        <dbReference type="SAM" id="MobiDB-lite"/>
    </source>
</evidence>
<dbReference type="SUPFAM" id="SSF57756">
    <property type="entry name" value="Retrovirus zinc finger-like domains"/>
    <property type="match status" value="1"/>
</dbReference>
<dbReference type="GO" id="GO:0003676">
    <property type="term" value="F:nucleic acid binding"/>
    <property type="evidence" value="ECO:0007669"/>
    <property type="project" value="InterPro"/>
</dbReference>